<organism evidence="3 4">
    <name type="scientific">Edaphobacillus lindanitolerans</name>
    <dbReference type="NCBI Taxonomy" id="550447"/>
    <lineage>
        <taxon>Bacteria</taxon>
        <taxon>Bacillati</taxon>
        <taxon>Bacillota</taxon>
        <taxon>Bacilli</taxon>
        <taxon>Bacillales</taxon>
        <taxon>Bacillaceae</taxon>
        <taxon>Edaphobacillus</taxon>
    </lineage>
</organism>
<feature type="region of interest" description="Disordered" evidence="1">
    <location>
        <begin position="157"/>
        <end position="176"/>
    </location>
</feature>
<protein>
    <recommendedName>
        <fullName evidence="5">Cell-wall binding lipoprotein</fullName>
    </recommendedName>
</protein>
<evidence type="ECO:0008006" key="5">
    <source>
        <dbReference type="Google" id="ProtNLM"/>
    </source>
</evidence>
<dbReference type="Proteomes" id="UP000187550">
    <property type="component" value="Unassembled WGS sequence"/>
</dbReference>
<keyword evidence="4" id="KW-1185">Reference proteome</keyword>
<evidence type="ECO:0000313" key="4">
    <source>
        <dbReference type="Proteomes" id="UP000187550"/>
    </source>
</evidence>
<dbReference type="RefSeq" id="WP_076759953.1">
    <property type="nucleotide sequence ID" value="NZ_FTPL01000005.1"/>
</dbReference>
<keyword evidence="2" id="KW-0732">Signal</keyword>
<dbReference type="EMBL" id="FTPL01000005">
    <property type="protein sequence ID" value="SIT92963.1"/>
    <property type="molecule type" value="Genomic_DNA"/>
</dbReference>
<gene>
    <name evidence="3" type="ORF">SAMN05428946_2903</name>
</gene>
<name>A0A1U7PTR5_9BACI</name>
<dbReference type="STRING" id="550447.SAMN05428946_2903"/>
<dbReference type="PROSITE" id="PS51257">
    <property type="entry name" value="PROKAR_LIPOPROTEIN"/>
    <property type="match status" value="1"/>
</dbReference>
<evidence type="ECO:0000256" key="2">
    <source>
        <dbReference type="SAM" id="SignalP"/>
    </source>
</evidence>
<sequence>MKKEWALVKLMLFVMIFLAACTGSESGNGIEPADEFETYKTEGIEPLYERSLKLAEMSGHFNSMIAETENARTYIIDEMIPYAEETKELAENLQDELVTKEIQDVNKVTNEQLDLMIQSFNKQAEFLELHIPPVSDGSYAKSEEVYAEVMELQEQIDEKTAESNKKVEDLESEYGS</sequence>
<evidence type="ECO:0000313" key="3">
    <source>
        <dbReference type="EMBL" id="SIT92963.1"/>
    </source>
</evidence>
<accession>A0A1U7PTR5</accession>
<reference evidence="4" key="1">
    <citation type="submission" date="2017-01" db="EMBL/GenBank/DDBJ databases">
        <authorList>
            <person name="Varghese N."/>
            <person name="Submissions S."/>
        </authorList>
    </citation>
    <scope>NUCLEOTIDE SEQUENCE [LARGE SCALE GENOMIC DNA]</scope>
    <source>
        <strain evidence="4">MNA4</strain>
    </source>
</reference>
<dbReference type="AlphaFoldDB" id="A0A1U7PTR5"/>
<proteinExistence type="predicted"/>
<feature type="compositionally biased region" description="Basic and acidic residues" evidence="1">
    <location>
        <begin position="157"/>
        <end position="169"/>
    </location>
</feature>
<feature type="chain" id="PRO_5038727913" description="Cell-wall binding lipoprotein" evidence="2">
    <location>
        <begin position="20"/>
        <end position="176"/>
    </location>
</feature>
<dbReference type="OrthoDB" id="2452601at2"/>
<evidence type="ECO:0000256" key="1">
    <source>
        <dbReference type="SAM" id="MobiDB-lite"/>
    </source>
</evidence>
<feature type="signal peptide" evidence="2">
    <location>
        <begin position="1"/>
        <end position="19"/>
    </location>
</feature>